<feature type="domain" description="DUF732" evidence="2">
    <location>
        <begin position="33"/>
        <end position="111"/>
    </location>
</feature>
<reference evidence="3" key="3">
    <citation type="submission" date="2020-02" db="EMBL/GenBank/DDBJ databases">
        <authorList>
            <person name="Matsumoto Y."/>
            <person name="Motooka D."/>
            <person name="Nakamura S."/>
        </authorList>
    </citation>
    <scope>NUCLEOTIDE SEQUENCE</scope>
    <source>
        <strain evidence="3">JCM 13016</strain>
    </source>
</reference>
<dbReference type="Pfam" id="PF05305">
    <property type="entry name" value="DUF732"/>
    <property type="match status" value="1"/>
</dbReference>
<gene>
    <name evidence="4" type="ORF">AWC23_14920</name>
    <name evidence="3" type="ORF">MSAS_39220</name>
</gene>
<evidence type="ECO:0000313" key="4">
    <source>
        <dbReference type="EMBL" id="ORW71179.1"/>
    </source>
</evidence>
<proteinExistence type="predicted"/>
<dbReference type="InterPro" id="IPR007969">
    <property type="entry name" value="DUF732"/>
</dbReference>
<protein>
    <recommendedName>
        <fullName evidence="2">DUF732 domain-containing protein</fullName>
    </recommendedName>
</protein>
<dbReference type="OrthoDB" id="4746461at2"/>
<evidence type="ECO:0000256" key="1">
    <source>
        <dbReference type="SAM" id="SignalP"/>
    </source>
</evidence>
<accession>A0A1X2C787</accession>
<dbReference type="AlphaFoldDB" id="A0A1X2C787"/>
<dbReference type="KEGG" id="msak:MSAS_39220"/>
<dbReference type="EMBL" id="AP022573">
    <property type="protein sequence ID" value="BBX64748.1"/>
    <property type="molecule type" value="Genomic_DNA"/>
</dbReference>
<name>A0A1X2C787_9MYCO</name>
<dbReference type="EMBL" id="LQPR01000033">
    <property type="protein sequence ID" value="ORW71179.1"/>
    <property type="molecule type" value="Genomic_DNA"/>
</dbReference>
<reference evidence="3" key="2">
    <citation type="journal article" date="2019" name="Emerg. Microbes Infect.">
        <title>Comprehensive subspecies identification of 175 nontuberculous mycobacteria species based on 7547 genomic profiles.</title>
        <authorList>
            <person name="Matsumoto Y."/>
            <person name="Kinjo T."/>
            <person name="Motooka D."/>
            <person name="Nabeya D."/>
            <person name="Jung N."/>
            <person name="Uechi K."/>
            <person name="Horii T."/>
            <person name="Iida T."/>
            <person name="Fujita J."/>
            <person name="Nakamura S."/>
        </authorList>
    </citation>
    <scope>NUCLEOTIDE SEQUENCE [LARGE SCALE GENOMIC DNA]</scope>
    <source>
        <strain evidence="3">JCM 13016</strain>
    </source>
</reference>
<evidence type="ECO:0000313" key="5">
    <source>
        <dbReference type="Proteomes" id="UP000193387"/>
    </source>
</evidence>
<feature type="signal peptide" evidence="1">
    <location>
        <begin position="1"/>
        <end position="32"/>
    </location>
</feature>
<feature type="chain" id="PRO_5042691507" description="DUF732 domain-containing protein" evidence="1">
    <location>
        <begin position="33"/>
        <end position="113"/>
    </location>
</feature>
<dbReference type="RefSeq" id="WP_085256133.1">
    <property type="nucleotide sequence ID" value="NZ_AP022573.1"/>
</dbReference>
<keyword evidence="5" id="KW-1185">Reference proteome</keyword>
<reference evidence="4 5" key="1">
    <citation type="submission" date="2016-01" db="EMBL/GenBank/DDBJ databases">
        <title>The new phylogeny of the genus Mycobacterium.</title>
        <authorList>
            <person name="Tarcisio F."/>
            <person name="Conor M."/>
            <person name="Antonella G."/>
            <person name="Elisabetta G."/>
            <person name="Giulia F.S."/>
            <person name="Sara T."/>
            <person name="Anna F."/>
            <person name="Clotilde B."/>
            <person name="Roberto B."/>
            <person name="Veronica D.S."/>
            <person name="Fabio R."/>
            <person name="Monica P."/>
            <person name="Olivier J."/>
            <person name="Enrico T."/>
            <person name="Nicola S."/>
        </authorList>
    </citation>
    <scope>NUCLEOTIDE SEQUENCE [LARGE SCALE GENOMIC DNA]</scope>
    <source>
        <strain evidence="4 5">DSM 44616</strain>
    </source>
</reference>
<organism evidence="3">
    <name type="scientific">Mycobacterium saskatchewanense</name>
    <dbReference type="NCBI Taxonomy" id="220927"/>
    <lineage>
        <taxon>Bacteria</taxon>
        <taxon>Bacillati</taxon>
        <taxon>Actinomycetota</taxon>
        <taxon>Actinomycetes</taxon>
        <taxon>Mycobacteriales</taxon>
        <taxon>Mycobacteriaceae</taxon>
        <taxon>Mycobacterium</taxon>
        <taxon>Mycobacterium simiae complex</taxon>
    </lineage>
</organism>
<evidence type="ECO:0000313" key="3">
    <source>
        <dbReference type="EMBL" id="BBX64748.1"/>
    </source>
</evidence>
<evidence type="ECO:0000259" key="2">
    <source>
        <dbReference type="Pfam" id="PF05305"/>
    </source>
</evidence>
<sequence length="113" mass="11591">MAAQRCSRQFLGSAALGPLLVVGIVLAGPAQADDSSYLNDLHNVGIRDVGGGDSALLVTGWKICSQLGYGATPGQLIQLALQTSDADLGAKGLNPVQANDLIAYAQQDLCPRA</sequence>
<dbReference type="Proteomes" id="UP000193387">
    <property type="component" value="Unassembled WGS sequence"/>
</dbReference>
<keyword evidence="1" id="KW-0732">Signal</keyword>